<proteinExistence type="predicted"/>
<dbReference type="RefSeq" id="WP_189424809.1">
    <property type="nucleotide sequence ID" value="NZ_BMZE01000002.1"/>
</dbReference>
<dbReference type="Proteomes" id="UP000646579">
    <property type="component" value="Unassembled WGS sequence"/>
</dbReference>
<reference evidence="2" key="1">
    <citation type="journal article" date="2014" name="Int. J. Syst. Evol. Microbiol.">
        <title>Complete genome sequence of Corynebacterium casei LMG S-19264T (=DSM 44701T), isolated from a smear-ripened cheese.</title>
        <authorList>
            <consortium name="US DOE Joint Genome Institute (JGI-PGF)"/>
            <person name="Walter F."/>
            <person name="Albersmeier A."/>
            <person name="Kalinowski J."/>
            <person name="Ruckert C."/>
        </authorList>
    </citation>
    <scope>NUCLEOTIDE SEQUENCE</scope>
    <source>
        <strain evidence="2">KCTC 32437</strain>
    </source>
</reference>
<keyword evidence="3" id="KW-1185">Reference proteome</keyword>
<reference evidence="2" key="2">
    <citation type="submission" date="2020-09" db="EMBL/GenBank/DDBJ databases">
        <authorList>
            <person name="Sun Q."/>
            <person name="Kim S."/>
        </authorList>
    </citation>
    <scope>NUCLEOTIDE SEQUENCE</scope>
    <source>
        <strain evidence="2">KCTC 32437</strain>
    </source>
</reference>
<evidence type="ECO:0000313" key="3">
    <source>
        <dbReference type="Proteomes" id="UP000646579"/>
    </source>
</evidence>
<evidence type="ECO:0000313" key="2">
    <source>
        <dbReference type="EMBL" id="GHA20513.1"/>
    </source>
</evidence>
<sequence>MRTDLHSAGPPPPDETGRRVVDDLPEDMPVTDAELDVIEAFLGGQLRAILNGCPDDSSSAPNTGLTTCHNHAKLSHPAAKTVSRK</sequence>
<name>A0A918VT61_9HYPH</name>
<feature type="region of interest" description="Disordered" evidence="1">
    <location>
        <begin position="1"/>
        <end position="22"/>
    </location>
</feature>
<organism evidence="2 3">
    <name type="scientific">Devosia pacifica</name>
    <dbReference type="NCBI Taxonomy" id="1335967"/>
    <lineage>
        <taxon>Bacteria</taxon>
        <taxon>Pseudomonadati</taxon>
        <taxon>Pseudomonadota</taxon>
        <taxon>Alphaproteobacteria</taxon>
        <taxon>Hyphomicrobiales</taxon>
        <taxon>Devosiaceae</taxon>
        <taxon>Devosia</taxon>
    </lineage>
</organism>
<evidence type="ECO:0000256" key="1">
    <source>
        <dbReference type="SAM" id="MobiDB-lite"/>
    </source>
</evidence>
<gene>
    <name evidence="2" type="ORF">GCM10007989_14490</name>
</gene>
<dbReference type="AlphaFoldDB" id="A0A918VT61"/>
<comment type="caution">
    <text evidence="2">The sequence shown here is derived from an EMBL/GenBank/DDBJ whole genome shotgun (WGS) entry which is preliminary data.</text>
</comment>
<accession>A0A918VT61</accession>
<dbReference type="EMBL" id="BMZE01000002">
    <property type="protein sequence ID" value="GHA20513.1"/>
    <property type="molecule type" value="Genomic_DNA"/>
</dbReference>
<protein>
    <submittedName>
        <fullName evidence="2">Uncharacterized protein</fullName>
    </submittedName>
</protein>